<dbReference type="HOGENOM" id="CLU_901379_0_0_1"/>
<keyword evidence="3" id="KW-1185">Reference proteome</keyword>
<gene>
    <name evidence="2" type="ORF">SELMODRAFT_418360</name>
</gene>
<dbReference type="Gramene" id="EFJ20450">
    <property type="protein sequence ID" value="EFJ20450"/>
    <property type="gene ID" value="SELMODRAFT_418360"/>
</dbReference>
<name>D8S5G8_SELML</name>
<sequence length="309" mass="34441">MDSDESDEDDGWSASVRIITPLDMDATVTFSDVDDGPSHCCHHHHHDCHREIASSRDAIDLIGPPDPDPEYRDDHDDNVCPDCKDSHILEWSGGPSLPRTYREVCPAGQCDQSSISLIDSSLPRPYNPPVSNPHSSTASNTSAEDQEVDRITIRASERDIDHITIRARSRSPERVTVSVTDHHCCPEHPCSSSQSRDRSSSPSGAVDRIRILVDSEVDHKMGQLRSEIGALDDRLGDRIERAIDSVVASKLMDITDCTSERVLRRINCMIDCKMKEAMEMADCAVNSRLRDALEAVMKDLQRCKNRLNS</sequence>
<protein>
    <submittedName>
        <fullName evidence="2">Uncharacterized protein</fullName>
    </submittedName>
</protein>
<dbReference type="InParanoid" id="D8S5G8"/>
<organism evidence="3">
    <name type="scientific">Selaginella moellendorffii</name>
    <name type="common">Spikemoss</name>
    <dbReference type="NCBI Taxonomy" id="88036"/>
    <lineage>
        <taxon>Eukaryota</taxon>
        <taxon>Viridiplantae</taxon>
        <taxon>Streptophyta</taxon>
        <taxon>Embryophyta</taxon>
        <taxon>Tracheophyta</taxon>
        <taxon>Lycopodiopsida</taxon>
        <taxon>Selaginellales</taxon>
        <taxon>Selaginellaceae</taxon>
        <taxon>Selaginella</taxon>
    </lineage>
</organism>
<proteinExistence type="predicted"/>
<dbReference type="KEGG" id="smo:SELMODRAFT_418360"/>
<dbReference type="EMBL" id="GL377602">
    <property type="protein sequence ID" value="EFJ20450.1"/>
    <property type="molecule type" value="Genomic_DNA"/>
</dbReference>
<evidence type="ECO:0000256" key="1">
    <source>
        <dbReference type="SAM" id="MobiDB-lite"/>
    </source>
</evidence>
<dbReference type="Proteomes" id="UP000001514">
    <property type="component" value="Unassembled WGS sequence"/>
</dbReference>
<feature type="region of interest" description="Disordered" evidence="1">
    <location>
        <begin position="186"/>
        <end position="206"/>
    </location>
</feature>
<reference evidence="2 3" key="1">
    <citation type="journal article" date="2011" name="Science">
        <title>The Selaginella genome identifies genetic changes associated with the evolution of vascular plants.</title>
        <authorList>
            <person name="Banks J.A."/>
            <person name="Nishiyama T."/>
            <person name="Hasebe M."/>
            <person name="Bowman J.L."/>
            <person name="Gribskov M."/>
            <person name="dePamphilis C."/>
            <person name="Albert V.A."/>
            <person name="Aono N."/>
            <person name="Aoyama T."/>
            <person name="Ambrose B.A."/>
            <person name="Ashton N.W."/>
            <person name="Axtell M.J."/>
            <person name="Barker E."/>
            <person name="Barker M.S."/>
            <person name="Bennetzen J.L."/>
            <person name="Bonawitz N.D."/>
            <person name="Chapple C."/>
            <person name="Cheng C."/>
            <person name="Correa L.G."/>
            <person name="Dacre M."/>
            <person name="DeBarry J."/>
            <person name="Dreyer I."/>
            <person name="Elias M."/>
            <person name="Engstrom E.M."/>
            <person name="Estelle M."/>
            <person name="Feng L."/>
            <person name="Finet C."/>
            <person name="Floyd S.K."/>
            <person name="Frommer W.B."/>
            <person name="Fujita T."/>
            <person name="Gramzow L."/>
            <person name="Gutensohn M."/>
            <person name="Harholt J."/>
            <person name="Hattori M."/>
            <person name="Heyl A."/>
            <person name="Hirai T."/>
            <person name="Hiwatashi Y."/>
            <person name="Ishikawa M."/>
            <person name="Iwata M."/>
            <person name="Karol K.G."/>
            <person name="Koehler B."/>
            <person name="Kolukisaoglu U."/>
            <person name="Kubo M."/>
            <person name="Kurata T."/>
            <person name="Lalonde S."/>
            <person name="Li K."/>
            <person name="Li Y."/>
            <person name="Litt A."/>
            <person name="Lyons E."/>
            <person name="Manning G."/>
            <person name="Maruyama T."/>
            <person name="Michael T.P."/>
            <person name="Mikami K."/>
            <person name="Miyazaki S."/>
            <person name="Morinaga S."/>
            <person name="Murata T."/>
            <person name="Mueller-Roeber B."/>
            <person name="Nelson D.R."/>
            <person name="Obara M."/>
            <person name="Oguri Y."/>
            <person name="Olmstead R.G."/>
            <person name="Onodera N."/>
            <person name="Petersen B.L."/>
            <person name="Pils B."/>
            <person name="Prigge M."/>
            <person name="Rensing S.A."/>
            <person name="Riano-Pachon D.M."/>
            <person name="Roberts A.W."/>
            <person name="Sato Y."/>
            <person name="Scheller H.V."/>
            <person name="Schulz B."/>
            <person name="Schulz C."/>
            <person name="Shakirov E.V."/>
            <person name="Shibagaki N."/>
            <person name="Shinohara N."/>
            <person name="Shippen D.E."/>
            <person name="Soerensen I."/>
            <person name="Sotooka R."/>
            <person name="Sugimoto N."/>
            <person name="Sugita M."/>
            <person name="Sumikawa N."/>
            <person name="Tanurdzic M."/>
            <person name="Theissen G."/>
            <person name="Ulvskov P."/>
            <person name="Wakazuki S."/>
            <person name="Weng J.K."/>
            <person name="Willats W.W."/>
            <person name="Wipf D."/>
            <person name="Wolf P.G."/>
            <person name="Yang L."/>
            <person name="Zimmer A.D."/>
            <person name="Zhu Q."/>
            <person name="Mitros T."/>
            <person name="Hellsten U."/>
            <person name="Loque D."/>
            <person name="Otillar R."/>
            <person name="Salamov A."/>
            <person name="Schmutz J."/>
            <person name="Shapiro H."/>
            <person name="Lindquist E."/>
            <person name="Lucas S."/>
            <person name="Rokhsar D."/>
            <person name="Grigoriev I.V."/>
        </authorList>
    </citation>
    <scope>NUCLEOTIDE SEQUENCE [LARGE SCALE GENOMIC DNA]</scope>
</reference>
<dbReference type="AlphaFoldDB" id="D8S5G8"/>
<accession>D8S5G8</accession>
<evidence type="ECO:0000313" key="3">
    <source>
        <dbReference type="Proteomes" id="UP000001514"/>
    </source>
</evidence>
<feature type="region of interest" description="Disordered" evidence="1">
    <location>
        <begin position="118"/>
        <end position="149"/>
    </location>
</feature>
<evidence type="ECO:0000313" key="2">
    <source>
        <dbReference type="EMBL" id="EFJ20450.1"/>
    </source>
</evidence>
<feature type="compositionally biased region" description="Polar residues" evidence="1">
    <location>
        <begin position="132"/>
        <end position="143"/>
    </location>
</feature>